<accession>A0A2G8KTG4</accession>
<organism evidence="5 6">
    <name type="scientific">Stichopus japonicus</name>
    <name type="common">Sea cucumber</name>
    <dbReference type="NCBI Taxonomy" id="307972"/>
    <lineage>
        <taxon>Eukaryota</taxon>
        <taxon>Metazoa</taxon>
        <taxon>Echinodermata</taxon>
        <taxon>Eleutherozoa</taxon>
        <taxon>Echinozoa</taxon>
        <taxon>Holothuroidea</taxon>
        <taxon>Aspidochirotacea</taxon>
        <taxon>Aspidochirotida</taxon>
        <taxon>Stichopodidae</taxon>
        <taxon>Apostichopus</taxon>
    </lineage>
</organism>
<evidence type="ECO:0000313" key="5">
    <source>
        <dbReference type="EMBL" id="PIK51299.1"/>
    </source>
</evidence>
<dbReference type="PANTHER" id="PTHR37984:SF15">
    <property type="entry name" value="INTEGRASE CATALYTIC DOMAIN-CONTAINING PROTEIN"/>
    <property type="match status" value="1"/>
</dbReference>
<feature type="compositionally biased region" description="Basic and acidic residues" evidence="1">
    <location>
        <begin position="22"/>
        <end position="37"/>
    </location>
</feature>
<dbReference type="InterPro" id="IPR036397">
    <property type="entry name" value="RNaseH_sf"/>
</dbReference>
<gene>
    <name evidence="5" type="ORF">BSL78_11819</name>
</gene>
<name>A0A2G8KTG4_STIJA</name>
<dbReference type="CDD" id="cd01647">
    <property type="entry name" value="RT_LTR"/>
    <property type="match status" value="1"/>
</dbReference>
<dbReference type="PROSITE" id="PS50878">
    <property type="entry name" value="RT_POL"/>
    <property type="match status" value="1"/>
</dbReference>
<dbReference type="SUPFAM" id="SSF53098">
    <property type="entry name" value="Ribonuclease H-like"/>
    <property type="match status" value="1"/>
</dbReference>
<dbReference type="Pfam" id="PF17921">
    <property type="entry name" value="Integrase_H2C2"/>
    <property type="match status" value="1"/>
</dbReference>
<dbReference type="FunFam" id="3.30.420.10:FF:000032">
    <property type="entry name" value="Retrovirus-related Pol polyprotein from transposon 297-like Protein"/>
    <property type="match status" value="1"/>
</dbReference>
<comment type="caution">
    <text evidence="5">The sequence shown here is derived from an EMBL/GenBank/DDBJ whole genome shotgun (WGS) entry which is preliminary data.</text>
</comment>
<sequence length="857" mass="98335">MSQKLQEVSNSDHSSFSNETNSQHRESPKKCPPKEAFHNSQAEFNLADTFLGRLYNDPDPPLGPLSSLPNGVNPEQSNSVPFEVFSSDSLSREQLLLEQEKDPELTLLCDKAITEDEAENVPVCFYLKKGILMRKWRPPDVSAFDEWRVYHQVVVPKVYRSDVLSLAHETPFSGHLGVNKTYHRILNHFFWPNLKKDVSYFCRTCHTCQLVGKPNQTIPPAPLKPIPAFEEPFSRVIIDCVGPLPKTKSGNQYMLTIMCASTRFPEAIPVRDIKAKTVCKVLIKFFTLVGLPKSVQSDQGSNFMSRVFQQAMYQLNIRQVTSSAYHPQSQGALERFHQTLKSMIRTYCFENVKDWDEGVHFLMFAARESIQESLGFSPFELVFGHRVRGPLKMLKEKWMCETEDLNILDYVCKFKYRLHRACEIARENLKSAQNSMKLRYDKRAVDRSFSPGNKVLVFLPVPNSPLHARYFGPYVIHKKVSDTDYIVLTPDRRKSKRLCHINMLKKYYERNSKDNSFKITSSIVTSEVDCEDEVEGQNVPEMCIKLQNSDVMSNLDKKLCHLSTVQSEQIGSLLRDFSHLFSDSPTRTNLVYHDVDVGDSKSIKQHPYRMNPVKSKHLRDEIQYMLKHDIIEPSDSEWSSPCILVPKPDGSFRFCTDYRKVNTVTRTDSYPIPRVDDCIDRIGNARFVTKFDLLKGYWEIPLTDRAKRVSAFVTPDGLFQYKVMPFGMKNAPATFQRLLNNITASLENCEVYIDDIIVYSNSWYEHVTRIRSLFEKLTEANLTVNLVKSEIAHANVIFLGHVVGQGEVKPVKAKVEAIDKYPVPATKKQLMRFLGMAGTIGDFVGIFPMLLLRSRIY</sequence>
<dbReference type="FunFam" id="1.10.340.70:FF:000001">
    <property type="entry name" value="Retrovirus-related Pol polyprotein from transposon gypsy-like Protein"/>
    <property type="match status" value="1"/>
</dbReference>
<proteinExistence type="predicted"/>
<feature type="region of interest" description="Disordered" evidence="1">
    <location>
        <begin position="1"/>
        <end position="38"/>
    </location>
</feature>
<dbReference type="OrthoDB" id="10064731at2759"/>
<dbReference type="InterPro" id="IPR000477">
    <property type="entry name" value="RT_dom"/>
</dbReference>
<dbReference type="PANTHER" id="PTHR37984">
    <property type="entry name" value="PROTEIN CBG26694"/>
    <property type="match status" value="1"/>
</dbReference>
<feature type="domain" description="Reverse transcriptase" evidence="3">
    <location>
        <begin position="626"/>
        <end position="803"/>
    </location>
</feature>
<dbReference type="Pfam" id="PF00078">
    <property type="entry name" value="RVT_1"/>
    <property type="match status" value="1"/>
</dbReference>
<dbReference type="Pfam" id="PF00665">
    <property type="entry name" value="rve"/>
    <property type="match status" value="1"/>
</dbReference>
<evidence type="ECO:0008006" key="7">
    <source>
        <dbReference type="Google" id="ProtNLM"/>
    </source>
</evidence>
<feature type="compositionally biased region" description="Polar residues" evidence="1">
    <location>
        <begin position="1"/>
        <end position="21"/>
    </location>
</feature>
<dbReference type="Gene3D" id="3.30.420.10">
    <property type="entry name" value="Ribonuclease H-like superfamily/Ribonuclease H"/>
    <property type="match status" value="1"/>
</dbReference>
<dbReference type="AlphaFoldDB" id="A0A2G8KTG4"/>
<evidence type="ECO:0000259" key="4">
    <source>
        <dbReference type="PROSITE" id="PS50994"/>
    </source>
</evidence>
<dbReference type="InterPro" id="IPR050951">
    <property type="entry name" value="Retrovirus_Pol_polyprotein"/>
</dbReference>
<dbReference type="InterPro" id="IPR043128">
    <property type="entry name" value="Rev_trsase/Diguanyl_cyclase"/>
</dbReference>
<keyword evidence="6" id="KW-1185">Reference proteome</keyword>
<dbReference type="Gene3D" id="3.30.70.270">
    <property type="match status" value="1"/>
</dbReference>
<dbReference type="InterPro" id="IPR001584">
    <property type="entry name" value="Integrase_cat-core"/>
</dbReference>
<dbReference type="Gene3D" id="3.10.10.10">
    <property type="entry name" value="HIV Type 1 Reverse Transcriptase, subunit A, domain 1"/>
    <property type="match status" value="1"/>
</dbReference>
<dbReference type="GO" id="GO:0003676">
    <property type="term" value="F:nucleic acid binding"/>
    <property type="evidence" value="ECO:0007669"/>
    <property type="project" value="InterPro"/>
</dbReference>
<evidence type="ECO:0000256" key="2">
    <source>
        <dbReference type="SAM" id="Phobius"/>
    </source>
</evidence>
<dbReference type="Pfam" id="PF22938">
    <property type="entry name" value="Integrase_p58_C"/>
    <property type="match status" value="1"/>
</dbReference>
<evidence type="ECO:0000313" key="6">
    <source>
        <dbReference type="Proteomes" id="UP000230750"/>
    </source>
</evidence>
<dbReference type="STRING" id="307972.A0A2G8KTG4"/>
<dbReference type="Proteomes" id="UP000230750">
    <property type="component" value="Unassembled WGS sequence"/>
</dbReference>
<dbReference type="InterPro" id="IPR054465">
    <property type="entry name" value="Integrase_p58-like_C"/>
</dbReference>
<dbReference type="InterPro" id="IPR041588">
    <property type="entry name" value="Integrase_H2C2"/>
</dbReference>
<dbReference type="EMBL" id="MRZV01000380">
    <property type="protein sequence ID" value="PIK51299.1"/>
    <property type="molecule type" value="Genomic_DNA"/>
</dbReference>
<dbReference type="Gene3D" id="1.10.340.70">
    <property type="match status" value="1"/>
</dbReference>
<evidence type="ECO:0000256" key="1">
    <source>
        <dbReference type="SAM" id="MobiDB-lite"/>
    </source>
</evidence>
<keyword evidence="2" id="KW-0812">Transmembrane</keyword>
<dbReference type="InterPro" id="IPR012337">
    <property type="entry name" value="RNaseH-like_sf"/>
</dbReference>
<dbReference type="GO" id="GO:0015074">
    <property type="term" value="P:DNA integration"/>
    <property type="evidence" value="ECO:0007669"/>
    <property type="project" value="InterPro"/>
</dbReference>
<reference evidence="5 6" key="1">
    <citation type="journal article" date="2017" name="PLoS Biol.">
        <title>The sea cucumber genome provides insights into morphological evolution and visceral regeneration.</title>
        <authorList>
            <person name="Zhang X."/>
            <person name="Sun L."/>
            <person name="Yuan J."/>
            <person name="Sun Y."/>
            <person name="Gao Y."/>
            <person name="Zhang L."/>
            <person name="Li S."/>
            <person name="Dai H."/>
            <person name="Hamel J.F."/>
            <person name="Liu C."/>
            <person name="Yu Y."/>
            <person name="Liu S."/>
            <person name="Lin W."/>
            <person name="Guo K."/>
            <person name="Jin S."/>
            <person name="Xu P."/>
            <person name="Storey K.B."/>
            <person name="Huan P."/>
            <person name="Zhang T."/>
            <person name="Zhou Y."/>
            <person name="Zhang J."/>
            <person name="Lin C."/>
            <person name="Li X."/>
            <person name="Xing L."/>
            <person name="Huo D."/>
            <person name="Sun M."/>
            <person name="Wang L."/>
            <person name="Mercier A."/>
            <person name="Li F."/>
            <person name="Yang H."/>
            <person name="Xiang J."/>
        </authorList>
    </citation>
    <scope>NUCLEOTIDE SEQUENCE [LARGE SCALE GENOMIC DNA]</scope>
    <source>
        <strain evidence="5">Shaxun</strain>
        <tissue evidence="5">Muscle</tissue>
    </source>
</reference>
<dbReference type="SUPFAM" id="SSF56672">
    <property type="entry name" value="DNA/RNA polymerases"/>
    <property type="match status" value="1"/>
</dbReference>
<protein>
    <recommendedName>
        <fullName evidence="7">Transposon Ty3-I Gag-Pol polyprotein</fullName>
    </recommendedName>
</protein>
<feature type="transmembrane region" description="Helical" evidence="2">
    <location>
        <begin position="830"/>
        <end position="852"/>
    </location>
</feature>
<evidence type="ECO:0000259" key="3">
    <source>
        <dbReference type="PROSITE" id="PS50878"/>
    </source>
</evidence>
<keyword evidence="2" id="KW-0472">Membrane</keyword>
<dbReference type="InterPro" id="IPR043502">
    <property type="entry name" value="DNA/RNA_pol_sf"/>
</dbReference>
<dbReference type="PROSITE" id="PS50994">
    <property type="entry name" value="INTEGRASE"/>
    <property type="match status" value="1"/>
</dbReference>
<keyword evidence="2" id="KW-1133">Transmembrane helix</keyword>
<feature type="domain" description="Integrase catalytic" evidence="4">
    <location>
        <begin position="228"/>
        <end position="386"/>
    </location>
</feature>